<dbReference type="Proteomes" id="UP000183047">
    <property type="component" value="Unassembled WGS sequence"/>
</dbReference>
<dbReference type="InterPro" id="IPR014756">
    <property type="entry name" value="Ig_E-set"/>
</dbReference>
<dbReference type="InterPro" id="IPR013780">
    <property type="entry name" value="Glyco_hydro_b"/>
</dbReference>
<evidence type="ECO:0000313" key="5">
    <source>
        <dbReference type="EMBL" id="SCY52425.1"/>
    </source>
</evidence>
<comment type="similarity">
    <text evidence="1">Belongs to the glycosyl hydrolase 13 family.</text>
</comment>
<dbReference type="RefSeq" id="WP_074463347.1">
    <property type="nucleotide sequence ID" value="NZ_FMUR01000022.1"/>
</dbReference>
<evidence type="ECO:0000256" key="1">
    <source>
        <dbReference type="ARBA" id="ARBA00008061"/>
    </source>
</evidence>
<dbReference type="AlphaFoldDB" id="A0A1G5GLL6"/>
<evidence type="ECO:0000259" key="4">
    <source>
        <dbReference type="SMART" id="SM00642"/>
    </source>
</evidence>
<accession>A0A1G5GLL6</accession>
<dbReference type="GO" id="GO:0005975">
    <property type="term" value="P:carbohydrate metabolic process"/>
    <property type="evidence" value="ECO:0007669"/>
    <property type="project" value="InterPro"/>
</dbReference>
<dbReference type="InterPro" id="IPR004185">
    <property type="entry name" value="Glyco_hydro_13_lg-like_dom"/>
</dbReference>
<dbReference type="Gene3D" id="2.60.40.1180">
    <property type="entry name" value="Golgi alpha-mannosidase II"/>
    <property type="match status" value="1"/>
</dbReference>
<dbReference type="STRING" id="185008.bhn_I2702"/>
<dbReference type="SMART" id="SM00642">
    <property type="entry name" value="Aamy"/>
    <property type="match status" value="1"/>
</dbReference>
<evidence type="ECO:0000256" key="2">
    <source>
        <dbReference type="ARBA" id="ARBA00022801"/>
    </source>
</evidence>
<dbReference type="Gene3D" id="3.20.20.80">
    <property type="entry name" value="Glycosidases"/>
    <property type="match status" value="1"/>
</dbReference>
<proteinExistence type="inferred from homology"/>
<organism evidence="5 6">
    <name type="scientific">Butyrivibrio hungatei</name>
    <dbReference type="NCBI Taxonomy" id="185008"/>
    <lineage>
        <taxon>Bacteria</taxon>
        <taxon>Bacillati</taxon>
        <taxon>Bacillota</taxon>
        <taxon>Clostridia</taxon>
        <taxon>Lachnospirales</taxon>
        <taxon>Lachnospiraceae</taxon>
        <taxon>Butyrivibrio</taxon>
    </lineage>
</organism>
<dbReference type="SUPFAM" id="SSF51445">
    <property type="entry name" value="(Trans)glycosidases"/>
    <property type="match status" value="1"/>
</dbReference>
<dbReference type="CDD" id="cd11338">
    <property type="entry name" value="AmyAc_CMD"/>
    <property type="match status" value="1"/>
</dbReference>
<evidence type="ECO:0000313" key="6">
    <source>
        <dbReference type="Proteomes" id="UP000183047"/>
    </source>
</evidence>
<dbReference type="EMBL" id="FMUR01000022">
    <property type="protein sequence ID" value="SCY52425.1"/>
    <property type="molecule type" value="Genomic_DNA"/>
</dbReference>
<dbReference type="InterPro" id="IPR017853">
    <property type="entry name" value="GH"/>
</dbReference>
<reference evidence="6" key="1">
    <citation type="submission" date="2016-10" db="EMBL/GenBank/DDBJ databases">
        <authorList>
            <person name="Varghese N."/>
            <person name="Submissions S."/>
        </authorList>
    </citation>
    <scope>NUCLEOTIDE SEQUENCE [LARGE SCALE GENOMIC DNA]</scope>
    <source>
        <strain evidence="6">XBD2006</strain>
    </source>
</reference>
<keyword evidence="3" id="KW-0326">Glycosidase</keyword>
<name>A0A1G5GLL6_9FIRM</name>
<dbReference type="CDD" id="cd02857">
    <property type="entry name" value="E_set_CDase_PDE_N"/>
    <property type="match status" value="1"/>
</dbReference>
<dbReference type="OrthoDB" id="9805159at2"/>
<dbReference type="GO" id="GO:0004553">
    <property type="term" value="F:hydrolase activity, hydrolyzing O-glycosyl compounds"/>
    <property type="evidence" value="ECO:0007669"/>
    <property type="project" value="InterPro"/>
</dbReference>
<dbReference type="InterPro" id="IPR013783">
    <property type="entry name" value="Ig-like_fold"/>
</dbReference>
<dbReference type="Pfam" id="PF00128">
    <property type="entry name" value="Alpha-amylase"/>
    <property type="match status" value="2"/>
</dbReference>
<gene>
    <name evidence="5" type="ORF">SAMN02910451_02934</name>
</gene>
<sequence length="697" mass="80388">MNERAFFHDMTLDYLRPAEPDKNRKVDIRFRCRRAEASEIILVWKGERHPMTCSETSGEFDYYDASVNAGEEPASYYFEIEGLDGSFFYYDKRGAVTNIMESMNFKIYPGLSTPKWAKGAVIYQIFVERFCNGDKDNDVVSGEYSYYGRHVQKVEDWGKYPDPQYDFGEFYGGDLKGVMDKLDYLKDLGIDAIYFNPLFVSPSCHKYDTQDYDHIDPHFGKIVDDGGSVLGNNEHDNKKATKYIKRVTDLRNLEASDKLFAELVSEAHKRGIKVILDGVFNHCGSFNKWMDRERIYENSKGYEPGAYVSKDSPYHDFFAFTGDAWPYNPHYDGWWGYDTLPKLNYEGSKKLEEYILSIGRKWVSPPYNADGWRLDVAADLGHSQEYNHYFWKRFREEVKKANPKAIILAEQYGPAASWLRGDEWDTVMNYDAFMEPVTWFLTGMDKHSDEFKPTRIGNAREFFDTMLYIGGENFTMPSLYTAMNELSNHDHSRFLTRTSQKVGRSSTLMASSANTGISKPVMREAVMIQMTWPGAPTIYYGDEVGLCGFTDPDNRRTYPWGNEDLEMLEYHKKMIKIHKKHKEFSEGSIRELYADFNFLAYGRFNRTAASVVVINNNDYEVTKEIDVMPIGIPKDALLTQIMLTDGMGFIDNAVDVRVKDGILTVTVSRKSGIILRYDSTSPRSAEGFWADNFISFE</sequence>
<keyword evidence="2" id="KW-0378">Hydrolase</keyword>
<keyword evidence="6" id="KW-1185">Reference proteome</keyword>
<dbReference type="InterPro" id="IPR006047">
    <property type="entry name" value="GH13_cat_dom"/>
</dbReference>
<feature type="domain" description="Glycosyl hydrolase family 13 catalytic" evidence="4">
    <location>
        <begin position="124"/>
        <end position="578"/>
    </location>
</feature>
<evidence type="ECO:0000256" key="3">
    <source>
        <dbReference type="ARBA" id="ARBA00023295"/>
    </source>
</evidence>
<dbReference type="Pfam" id="PF02903">
    <property type="entry name" value="Alpha-amylase_N"/>
    <property type="match status" value="1"/>
</dbReference>
<dbReference type="SUPFAM" id="SSF81296">
    <property type="entry name" value="E set domains"/>
    <property type="match status" value="1"/>
</dbReference>
<dbReference type="PANTHER" id="PTHR10357:SF210">
    <property type="entry name" value="MALTODEXTRIN GLUCOSIDASE"/>
    <property type="match status" value="1"/>
</dbReference>
<protein>
    <submittedName>
        <fullName evidence="5">Alpha-glucosidase</fullName>
    </submittedName>
</protein>
<dbReference type="Gene3D" id="2.60.40.10">
    <property type="entry name" value="Immunoglobulins"/>
    <property type="match status" value="1"/>
</dbReference>
<dbReference type="PANTHER" id="PTHR10357">
    <property type="entry name" value="ALPHA-AMYLASE FAMILY MEMBER"/>
    <property type="match status" value="1"/>
</dbReference>